<reference evidence="7 8" key="1">
    <citation type="submission" date="2020-04" db="EMBL/GenBank/DDBJ databases">
        <title>MicrobeNet Type strains.</title>
        <authorList>
            <person name="Nicholson A.C."/>
        </authorList>
    </citation>
    <scope>NUCLEOTIDE SEQUENCE [LARGE SCALE GENOMIC DNA]</scope>
    <source>
        <strain evidence="7 8">ATCC BAA-14</strain>
    </source>
</reference>
<protein>
    <recommendedName>
        <fullName evidence="6">Cardiolipin synthase N-terminal domain-containing protein</fullName>
    </recommendedName>
</protein>
<sequence length="75" mass="8569">MTRRKKKFSELSPRSRTAIRVGAFAQVALQAAALWDLSRRPAAEIRGTKRAWVAASFVNFFGPIAYFVWGRDVRR</sequence>
<name>A0A846WRW4_9ACTN</name>
<comment type="caution">
    <text evidence="7">The sequence shown here is derived from an EMBL/GenBank/DDBJ whole genome shotgun (WGS) entry which is preliminary data.</text>
</comment>
<keyword evidence="4" id="KW-1133">Transmembrane helix</keyword>
<comment type="subcellular location">
    <subcellularLocation>
        <location evidence="1">Cell membrane</location>
        <topology evidence="1">Multi-pass membrane protein</topology>
    </subcellularLocation>
</comment>
<dbReference type="OMA" id="FVGPIAY"/>
<keyword evidence="3" id="KW-0812">Transmembrane</keyword>
<proteinExistence type="predicted"/>
<keyword evidence="2" id="KW-1003">Cell membrane</keyword>
<dbReference type="EMBL" id="JAAXPC010000016">
    <property type="protein sequence ID" value="NKY04285.1"/>
    <property type="molecule type" value="Genomic_DNA"/>
</dbReference>
<dbReference type="InterPro" id="IPR027379">
    <property type="entry name" value="CLS_N"/>
</dbReference>
<evidence type="ECO:0000259" key="6">
    <source>
        <dbReference type="Pfam" id="PF13396"/>
    </source>
</evidence>
<evidence type="ECO:0000313" key="7">
    <source>
        <dbReference type="EMBL" id="NKY04285.1"/>
    </source>
</evidence>
<dbReference type="AlphaFoldDB" id="A0A846WRW4"/>
<dbReference type="GO" id="GO:0005886">
    <property type="term" value="C:plasma membrane"/>
    <property type="evidence" value="ECO:0007669"/>
    <property type="project" value="UniProtKB-SubCell"/>
</dbReference>
<accession>A0A846WRW4</accession>
<evidence type="ECO:0000256" key="1">
    <source>
        <dbReference type="ARBA" id="ARBA00004651"/>
    </source>
</evidence>
<evidence type="ECO:0000256" key="4">
    <source>
        <dbReference type="ARBA" id="ARBA00022989"/>
    </source>
</evidence>
<evidence type="ECO:0000313" key="8">
    <source>
        <dbReference type="Proteomes" id="UP000563898"/>
    </source>
</evidence>
<dbReference type="GeneID" id="90161954"/>
<gene>
    <name evidence="7" type="ORF">HGA05_22210</name>
</gene>
<evidence type="ECO:0000256" key="2">
    <source>
        <dbReference type="ARBA" id="ARBA00022475"/>
    </source>
</evidence>
<organism evidence="7 8">
    <name type="scientific">Gordonia polyisoprenivorans</name>
    <dbReference type="NCBI Taxonomy" id="84595"/>
    <lineage>
        <taxon>Bacteria</taxon>
        <taxon>Bacillati</taxon>
        <taxon>Actinomycetota</taxon>
        <taxon>Actinomycetes</taxon>
        <taxon>Mycobacteriales</taxon>
        <taxon>Gordoniaceae</taxon>
        <taxon>Gordonia</taxon>
    </lineage>
</organism>
<evidence type="ECO:0000256" key="3">
    <source>
        <dbReference type="ARBA" id="ARBA00022692"/>
    </source>
</evidence>
<keyword evidence="5" id="KW-0472">Membrane</keyword>
<evidence type="ECO:0000256" key="5">
    <source>
        <dbReference type="ARBA" id="ARBA00023136"/>
    </source>
</evidence>
<dbReference type="Proteomes" id="UP000563898">
    <property type="component" value="Unassembled WGS sequence"/>
</dbReference>
<dbReference type="Pfam" id="PF13396">
    <property type="entry name" value="PLDc_N"/>
    <property type="match status" value="1"/>
</dbReference>
<feature type="domain" description="Cardiolipin synthase N-terminal" evidence="6">
    <location>
        <begin position="29"/>
        <end position="71"/>
    </location>
</feature>
<dbReference type="RefSeq" id="WP_014362078.1">
    <property type="nucleotide sequence ID" value="NZ_CP072203.1"/>
</dbReference>